<dbReference type="SUPFAM" id="SSF57302">
    <property type="entry name" value="Snake toxin-like"/>
    <property type="match status" value="2"/>
</dbReference>
<feature type="signal peptide" evidence="4">
    <location>
        <begin position="1"/>
        <end position="19"/>
    </location>
</feature>
<evidence type="ECO:0000313" key="7">
    <source>
        <dbReference type="Proteomes" id="UP000579812"/>
    </source>
</evidence>
<evidence type="ECO:0000256" key="2">
    <source>
        <dbReference type="ARBA" id="ARBA00023157"/>
    </source>
</evidence>
<evidence type="ECO:0000259" key="5">
    <source>
        <dbReference type="Pfam" id="PF00021"/>
    </source>
</evidence>
<dbReference type="GO" id="GO:0098552">
    <property type="term" value="C:side of membrane"/>
    <property type="evidence" value="ECO:0007669"/>
    <property type="project" value="UniProtKB-KW"/>
</dbReference>
<feature type="domain" description="UPAR/Ly6" evidence="5">
    <location>
        <begin position="19"/>
        <end position="63"/>
    </location>
</feature>
<keyword evidence="2" id="KW-1015">Disulfide bond</keyword>
<dbReference type="Pfam" id="PF00021">
    <property type="entry name" value="UPAR_LY6"/>
    <property type="match status" value="3"/>
</dbReference>
<reference evidence="6 7" key="1">
    <citation type="submission" date="2020-04" db="EMBL/GenBank/DDBJ databases">
        <title>Chromosome-level genome assembly of a cyprinid fish Onychostoma macrolepis by integration of Nanopore Sequencing, Bionano and Hi-C technology.</title>
        <authorList>
            <person name="Wang D."/>
        </authorList>
    </citation>
    <scope>NUCLEOTIDE SEQUENCE [LARGE SCALE GENOMIC DNA]</scope>
    <source>
        <strain evidence="6">SWU-2019</strain>
        <tissue evidence="6">Muscle</tissue>
    </source>
</reference>
<dbReference type="EMBL" id="JAAMOB010000002">
    <property type="protein sequence ID" value="KAF4117809.1"/>
    <property type="molecule type" value="Genomic_DNA"/>
</dbReference>
<gene>
    <name evidence="6" type="ORF">G5714_002362</name>
</gene>
<comment type="caution">
    <text evidence="6">The sequence shown here is derived from an EMBL/GenBank/DDBJ whole genome shotgun (WGS) entry which is preliminary data.</text>
</comment>
<evidence type="ECO:0000256" key="4">
    <source>
        <dbReference type="SAM" id="SignalP"/>
    </source>
</evidence>
<dbReference type="AlphaFoldDB" id="A0A7J6DEY9"/>
<dbReference type="CDD" id="cd23611">
    <property type="entry name" value="TFP_LU_ECD_THFP5"/>
    <property type="match status" value="1"/>
</dbReference>
<evidence type="ECO:0000256" key="3">
    <source>
        <dbReference type="SAM" id="Phobius"/>
    </source>
</evidence>
<keyword evidence="3" id="KW-0472">Membrane</keyword>
<feature type="transmembrane region" description="Helical" evidence="3">
    <location>
        <begin position="137"/>
        <end position="155"/>
    </location>
</feature>
<proteinExistence type="predicted"/>
<dbReference type="PANTHER" id="PTHR10036:SF25">
    <property type="entry name" value="HEP21 PROTEIN"/>
    <property type="match status" value="1"/>
</dbReference>
<organism evidence="6 7">
    <name type="scientific">Onychostoma macrolepis</name>
    <dbReference type="NCBI Taxonomy" id="369639"/>
    <lineage>
        <taxon>Eukaryota</taxon>
        <taxon>Metazoa</taxon>
        <taxon>Chordata</taxon>
        <taxon>Craniata</taxon>
        <taxon>Vertebrata</taxon>
        <taxon>Euteleostomi</taxon>
        <taxon>Actinopterygii</taxon>
        <taxon>Neopterygii</taxon>
        <taxon>Teleostei</taxon>
        <taxon>Ostariophysi</taxon>
        <taxon>Cypriniformes</taxon>
        <taxon>Cyprinidae</taxon>
        <taxon>Acrossocheilinae</taxon>
        <taxon>Onychostoma</taxon>
    </lineage>
</organism>
<dbReference type="InterPro" id="IPR045860">
    <property type="entry name" value="Snake_toxin-like_sf"/>
</dbReference>
<protein>
    <recommendedName>
        <fullName evidence="5">UPAR/Ly6 domain-containing protein</fullName>
    </recommendedName>
</protein>
<evidence type="ECO:0000256" key="1">
    <source>
        <dbReference type="ARBA" id="ARBA00022729"/>
    </source>
</evidence>
<feature type="transmembrane region" description="Helical" evidence="3">
    <location>
        <begin position="85"/>
        <end position="102"/>
    </location>
</feature>
<name>A0A7J6DEY9_9TELE</name>
<dbReference type="Gene3D" id="2.10.60.10">
    <property type="entry name" value="CD59"/>
    <property type="match status" value="1"/>
</dbReference>
<sequence>MKTLLVALVLVLVLNYGSALKCNHCVPQGGTRCTQTQETCGFGQDACIAARFNFPPFMGFRRCSSTTECLILSTWLCFKSRMMKVLLLALVLTLVLANGSALKCYNCVPGTPGGSCVTTQETCGYKKTPVCLPDSPALLMMKVLLLALVLTLVLANGSALKCYNCVPGTPGGSCVTTQETCGYKKDTCVSARFTSSPYSYFRRCISMADCMILQSSPYIKANCCQTDLCNTPV</sequence>
<dbReference type="Proteomes" id="UP000579812">
    <property type="component" value="Unassembled WGS sequence"/>
</dbReference>
<keyword evidence="3" id="KW-0812">Transmembrane</keyword>
<evidence type="ECO:0000313" key="6">
    <source>
        <dbReference type="EMBL" id="KAF4117809.1"/>
    </source>
</evidence>
<feature type="domain" description="UPAR/Ly6" evidence="5">
    <location>
        <begin position="101"/>
        <end position="132"/>
    </location>
</feature>
<feature type="domain" description="UPAR/Ly6" evidence="5">
    <location>
        <begin position="159"/>
        <end position="231"/>
    </location>
</feature>
<keyword evidence="1 4" id="KW-0732">Signal</keyword>
<keyword evidence="3" id="KW-1133">Transmembrane helix</keyword>
<keyword evidence="7" id="KW-1185">Reference proteome</keyword>
<dbReference type="InterPro" id="IPR016054">
    <property type="entry name" value="LY6_UPA_recep-like"/>
</dbReference>
<dbReference type="PANTHER" id="PTHR10036">
    <property type="entry name" value="CD59 GLYCOPROTEIN"/>
    <property type="match status" value="1"/>
</dbReference>
<feature type="chain" id="PRO_5029448976" description="UPAR/Ly6 domain-containing protein" evidence="4">
    <location>
        <begin position="20"/>
        <end position="233"/>
    </location>
</feature>
<accession>A0A7J6DEY9</accession>